<accession>A0ABX5TAN7</accession>
<feature type="chain" id="PRO_5045068525" description="WxL domain-containing protein" evidence="2">
    <location>
        <begin position="24"/>
        <end position="876"/>
    </location>
</feature>
<proteinExistence type="predicted"/>
<evidence type="ECO:0000313" key="4">
    <source>
        <dbReference type="Proteomes" id="UP000296883"/>
    </source>
</evidence>
<keyword evidence="4" id="KW-1185">Reference proteome</keyword>
<protein>
    <recommendedName>
        <fullName evidence="5">WxL domain-containing protein</fullName>
    </recommendedName>
</protein>
<feature type="signal peptide" evidence="2">
    <location>
        <begin position="1"/>
        <end position="23"/>
    </location>
</feature>
<keyword evidence="2" id="KW-0732">Signal</keyword>
<evidence type="ECO:0000256" key="1">
    <source>
        <dbReference type="SAM" id="MobiDB-lite"/>
    </source>
</evidence>
<gene>
    <name evidence="3" type="ORF">E4Z98_00620</name>
</gene>
<dbReference type="EMBL" id="CP038865">
    <property type="protein sequence ID" value="QCA27928.1"/>
    <property type="molecule type" value="Genomic_DNA"/>
</dbReference>
<evidence type="ECO:0000313" key="3">
    <source>
        <dbReference type="EMBL" id="QCA27928.1"/>
    </source>
</evidence>
<evidence type="ECO:0008006" key="5">
    <source>
        <dbReference type="Google" id="ProtNLM"/>
    </source>
</evidence>
<dbReference type="Proteomes" id="UP000296883">
    <property type="component" value="Chromosome"/>
</dbReference>
<feature type="region of interest" description="Disordered" evidence="1">
    <location>
        <begin position="32"/>
        <end position="96"/>
    </location>
</feature>
<dbReference type="RefSeq" id="WP_135961153.1">
    <property type="nucleotide sequence ID" value="NZ_CP038865.1"/>
</dbReference>
<reference evidence="3 4" key="1">
    <citation type="journal article" date="2020" name="Int. J. Syst. Evol. Microbiol.">
        <title>Vagococcus xieshaowenii sp. nov., isolated from snow finch (Montifringilla taczanowskii) cloacal content.</title>
        <authorList>
            <person name="Ge Y."/>
            <person name="Yang J."/>
            <person name="Lai X.H."/>
            <person name="Zhang G."/>
            <person name="Jin D."/>
            <person name="Lu S."/>
            <person name="Wang B."/>
            <person name="Huang Y."/>
            <person name="Huang Y."/>
            <person name="Ren Z."/>
            <person name="Zhang X."/>
            <person name="Xu J."/>
        </authorList>
    </citation>
    <scope>NUCLEOTIDE SEQUENCE [LARGE SCALE GENOMIC DNA]</scope>
    <source>
        <strain evidence="4">personal::cf-49</strain>
    </source>
</reference>
<organism evidence="3 4">
    <name type="scientific">Vagococcus xieshaowenii</name>
    <dbReference type="NCBI Taxonomy" id="2562451"/>
    <lineage>
        <taxon>Bacteria</taxon>
        <taxon>Bacillati</taxon>
        <taxon>Bacillota</taxon>
        <taxon>Bacilli</taxon>
        <taxon>Lactobacillales</taxon>
        <taxon>Enterococcaceae</taxon>
        <taxon>Vagococcus</taxon>
    </lineage>
</organism>
<feature type="compositionally biased region" description="Polar residues" evidence="1">
    <location>
        <begin position="80"/>
        <end position="93"/>
    </location>
</feature>
<name>A0ABX5TAN7_9ENTE</name>
<evidence type="ECO:0000256" key="2">
    <source>
        <dbReference type="SAM" id="SignalP"/>
    </source>
</evidence>
<sequence length="876" mass="98085">MKKITIILLFILSANFFSSVYTAATIDFKHDNEETSDSKKTTVASEETSDSKKTTVASEETSDSKKTTVASEETSDSEKTTVASEETTNSKATPATAIKKDINESNKFSIENFAINKKIQGYPGIKTDYSIPLDSQYSFFTKFTQKSKWINETNGQVITTEKGHTASNSTQNIVPVTSPDDKFRVTNVGMYKGVMLDLIIGVTYFKKVNYEPWFGDKIKSYIELGADEQNFLHIYTSGDKGTEVNLSLTTVASGTNNKIITSGVLSYDYITNNKELLVQASQIKELYARSDSIVKYDDNTTTTINNNKKAIAFSADIIGNNDGLDQVIQVYENLDTINYGVKQAAANAGVIQKLNSRLALQILPDNPVLSKDYSGNSNINEYQAIQFIPPQPISNFTSYKLTMDISNIVKPLDINEIKVTDLGGVDITSEFDLSIQDVGNIRRVTAEAKKELLDSSTNLSSLYNNYQVLVVPVEMDYTKDFSSFIDIELNKALVKSIGYTEIGNFENKFKSQEDGVATFASQSFVKINYLDSTEREIIPHKTYVNDIRSEKEYFYEAIDGFNLTDEQESVLLKQTYEPISHDFHYEDKRMASNFEVEAVNSPLDKNYILPSDQLTFKLHIRSNMKESHTLKEGTVKVQYDSNVLEVPENIRLLDAKGNLLSTGIYSNDSINADFPTAELVDNEYTLVWESTVKNIKVISPGSHLMLKANLDINVDGYGFNFQQSESTLNYEILTDGKLKFNVPEGLSFENIPVEKNNVNKKVTSYDGQMSLYDSDISNNWNIKVKLDTPGFIGVNKNKLLPVAIAYKDEYTSFLLTPGQDNVVFSSNNYDKFTEYNFSDIWNTSNDDGFSIVGNTSGVPVDDYAGTLTWSISFSEY</sequence>